<dbReference type="InterPro" id="IPR001884">
    <property type="entry name" value="IF5A-like"/>
</dbReference>
<dbReference type="InterPro" id="IPR019769">
    <property type="entry name" value="Trans_elong_IF5A_hypusine_site"/>
</dbReference>
<keyword evidence="2 4" id="KW-0648">Protein biosynthesis</keyword>
<dbReference type="SUPFAM" id="SSF50249">
    <property type="entry name" value="Nucleic acid-binding proteins"/>
    <property type="match status" value="1"/>
</dbReference>
<evidence type="ECO:0000256" key="2">
    <source>
        <dbReference type="ARBA" id="ARBA00022917"/>
    </source>
</evidence>
<feature type="domain" description="Translation initiation factor 5A C-terminal" evidence="5">
    <location>
        <begin position="41"/>
        <end position="113"/>
    </location>
</feature>
<dbReference type="Gene3D" id="2.40.50.140">
    <property type="entry name" value="Nucleic acid-binding proteins"/>
    <property type="match status" value="1"/>
</dbReference>
<comment type="similarity">
    <text evidence="1 4">Belongs to the eIF-5A family.</text>
</comment>
<evidence type="ECO:0000256" key="1">
    <source>
        <dbReference type="ARBA" id="ARBA00006016"/>
    </source>
</evidence>
<dbReference type="Gene3D" id="2.30.30.30">
    <property type="match status" value="1"/>
</dbReference>
<evidence type="ECO:0000313" key="6">
    <source>
        <dbReference type="EMBL" id="NDV39038.1"/>
    </source>
</evidence>
<sequence length="116" mass="12597">MSTSKTGKHGGAKVHLVGIDIFTDKKIEQIAGSTDNMNVPIIARNDFQLIDIEGNNVTVLDQNNETKADLIMPCLCEGDVELAKNIQEAFDEGKEVYVTVVNAMGTEAIKAYKIGK</sequence>
<dbReference type="InterPro" id="IPR008991">
    <property type="entry name" value="Translation_prot_SH3-like_sf"/>
</dbReference>
<reference evidence="6" key="1">
    <citation type="journal article" date="2020" name="J. Eukaryot. Microbiol.">
        <title>De novo Sequencing, Assembly and Annotation of the Transcriptome for the Free-Living Testate Amoeba Arcella intermedia.</title>
        <authorList>
            <person name="Ribeiro G.M."/>
            <person name="Porfirio-Sousa A.L."/>
            <person name="Maurer-Alcala X.X."/>
            <person name="Katz L.A."/>
            <person name="Lahr D.J.G."/>
        </authorList>
    </citation>
    <scope>NUCLEOTIDE SEQUENCE</scope>
</reference>
<evidence type="ECO:0000259" key="5">
    <source>
        <dbReference type="SMART" id="SM01376"/>
    </source>
</evidence>
<dbReference type="PIRSF" id="PIRSF003025">
    <property type="entry name" value="eIF5A"/>
    <property type="match status" value="1"/>
</dbReference>
<evidence type="ECO:0000256" key="3">
    <source>
        <dbReference type="ARBA" id="ARBA00023071"/>
    </source>
</evidence>
<dbReference type="InterPro" id="IPR014722">
    <property type="entry name" value="Rib_uL2_dom2"/>
</dbReference>
<dbReference type="GO" id="GO:0045905">
    <property type="term" value="P:positive regulation of translational termination"/>
    <property type="evidence" value="ECO:0007669"/>
    <property type="project" value="UniProtKB-UniRule"/>
</dbReference>
<dbReference type="InterPro" id="IPR012340">
    <property type="entry name" value="NA-bd_OB-fold"/>
</dbReference>
<comment type="PTM">
    <text evidence="4">eIF-5A seems to be the only eukaryotic protein to have a hypusine residue which is a post-translational modification of a lysine by the addition of a butylamino group.</text>
</comment>
<dbReference type="Pfam" id="PF21485">
    <property type="entry name" value="IF5A-like_N"/>
    <property type="match status" value="1"/>
</dbReference>
<dbReference type="EMBL" id="GIBP01010069">
    <property type="protein sequence ID" value="NDV39038.1"/>
    <property type="molecule type" value="Transcribed_RNA"/>
</dbReference>
<dbReference type="InterPro" id="IPR048670">
    <property type="entry name" value="IF5A-like_N"/>
</dbReference>
<dbReference type="SMART" id="SM01376">
    <property type="entry name" value="eIF-5a"/>
    <property type="match status" value="1"/>
</dbReference>
<dbReference type="GO" id="GO:0045901">
    <property type="term" value="P:positive regulation of translational elongation"/>
    <property type="evidence" value="ECO:0007669"/>
    <property type="project" value="UniProtKB-UniRule"/>
</dbReference>
<dbReference type="NCBIfam" id="TIGR00037">
    <property type="entry name" value="eIF_5A"/>
    <property type="match status" value="1"/>
</dbReference>
<dbReference type="PROSITE" id="PS00302">
    <property type="entry name" value="IF5A_HYPUSINE"/>
    <property type="match status" value="1"/>
</dbReference>
<dbReference type="SUPFAM" id="SSF50104">
    <property type="entry name" value="Translation proteins SH3-like domain"/>
    <property type="match status" value="1"/>
</dbReference>
<dbReference type="GO" id="GO:0043022">
    <property type="term" value="F:ribosome binding"/>
    <property type="evidence" value="ECO:0007669"/>
    <property type="project" value="UniProtKB-UniRule"/>
</dbReference>
<dbReference type="InterPro" id="IPR020189">
    <property type="entry name" value="IF5A_C"/>
</dbReference>
<accession>A0A6B2LQP7</accession>
<comment type="function">
    <text evidence="4">Translation factor that promotes translation elongation and termination, particularly upon ribosome stalling at specific amino acid sequence contexts. Binds between the exit (E) and peptidyl (P) site of the ribosome and promotes rescue of stalled ribosome: specifically required for efficient translation of polyproline-containing peptides as well as other motifs that stall the ribosome. Acts as ribosome quality control (RQC) cofactor by joining the RQC complex to facilitate peptidyl transfer during CAT tailing step.</text>
</comment>
<name>A0A6B2LQP7_9EUKA</name>
<proteinExistence type="inferred from homology"/>
<organism evidence="6">
    <name type="scientific">Arcella intermedia</name>
    <dbReference type="NCBI Taxonomy" id="1963864"/>
    <lineage>
        <taxon>Eukaryota</taxon>
        <taxon>Amoebozoa</taxon>
        <taxon>Tubulinea</taxon>
        <taxon>Elardia</taxon>
        <taxon>Arcellinida</taxon>
        <taxon>Sphaerothecina</taxon>
        <taxon>Arcellidae</taxon>
        <taxon>Arcella</taxon>
    </lineage>
</organism>
<keyword evidence="3 4" id="KW-0385">Hypusine</keyword>
<dbReference type="AlphaFoldDB" id="A0A6B2LQP7"/>
<evidence type="ECO:0000256" key="4">
    <source>
        <dbReference type="RuleBase" id="RU362005"/>
    </source>
</evidence>
<dbReference type="GO" id="GO:0003723">
    <property type="term" value="F:RNA binding"/>
    <property type="evidence" value="ECO:0007669"/>
    <property type="project" value="InterPro"/>
</dbReference>
<dbReference type="FunFam" id="2.40.50.140:FF:000034">
    <property type="entry name" value="Eukaryotic translation initiation factor 5A"/>
    <property type="match status" value="1"/>
</dbReference>
<dbReference type="Pfam" id="PF01287">
    <property type="entry name" value="eIF-5a"/>
    <property type="match status" value="1"/>
</dbReference>
<protein>
    <recommendedName>
        <fullName evidence="4">Eukaryotic translation initiation factor 5A</fullName>
        <shortName evidence="4">eIF-5A</shortName>
    </recommendedName>
</protein>
<dbReference type="GO" id="GO:0003746">
    <property type="term" value="F:translation elongation factor activity"/>
    <property type="evidence" value="ECO:0007669"/>
    <property type="project" value="UniProtKB-UniRule"/>
</dbReference>
<dbReference type="PANTHER" id="PTHR11673">
    <property type="entry name" value="TRANSLATION INITIATION FACTOR 5A FAMILY MEMBER"/>
    <property type="match status" value="1"/>
</dbReference>